<keyword evidence="3" id="KW-0949">S-adenosyl-L-methionine</keyword>
<dbReference type="Proteomes" id="UP000219514">
    <property type="component" value="Unassembled WGS sequence"/>
</dbReference>
<dbReference type="InterPro" id="IPR029063">
    <property type="entry name" value="SAM-dependent_MTases_sf"/>
</dbReference>
<dbReference type="EMBL" id="OBDO01000002">
    <property type="protein sequence ID" value="SNX95319.1"/>
    <property type="molecule type" value="Genomic_DNA"/>
</dbReference>
<evidence type="ECO:0000259" key="4">
    <source>
        <dbReference type="Pfam" id="PF13649"/>
    </source>
</evidence>
<evidence type="ECO:0000313" key="5">
    <source>
        <dbReference type="EMBL" id="SNX95319.1"/>
    </source>
</evidence>
<dbReference type="AlphaFoldDB" id="A0A285E869"/>
<protein>
    <submittedName>
        <fullName evidence="5">Methyltransferase domain-containing protein</fullName>
    </submittedName>
</protein>
<keyword evidence="6" id="KW-1185">Reference proteome</keyword>
<evidence type="ECO:0000256" key="2">
    <source>
        <dbReference type="ARBA" id="ARBA00022679"/>
    </source>
</evidence>
<sequence length="204" mass="23051">MWWHAAYRFGFHPWEDAEQCPEFIRVLGELVTKEEAGREPPFGRALDIGTGSGIWALFLADRGWEVTGVDLVDSPLRRARARAAREGVEVRFLRGDVTRLSPAEVGDGFRLVVDTGTFHDLEPAQQRAMGRGIAAVTAPDAAVVLTVWPRRRRPLIRGARRDEITAAFPGWRVTDVLPSGYRPPRALEVFLRSDEHLYRLQREP</sequence>
<dbReference type="CDD" id="cd02440">
    <property type="entry name" value="AdoMet_MTases"/>
    <property type="match status" value="1"/>
</dbReference>
<gene>
    <name evidence="5" type="ORF">SAMN06893097_10213</name>
</gene>
<feature type="domain" description="Methyltransferase" evidence="4">
    <location>
        <begin position="46"/>
        <end position="140"/>
    </location>
</feature>
<dbReference type="InterPro" id="IPR041698">
    <property type="entry name" value="Methyltransf_25"/>
</dbReference>
<dbReference type="GO" id="GO:0008168">
    <property type="term" value="F:methyltransferase activity"/>
    <property type="evidence" value="ECO:0007669"/>
    <property type="project" value="UniProtKB-KW"/>
</dbReference>
<dbReference type="PANTHER" id="PTHR43464:SF19">
    <property type="entry name" value="UBIQUINONE BIOSYNTHESIS O-METHYLTRANSFERASE, MITOCHONDRIAL"/>
    <property type="match status" value="1"/>
</dbReference>
<proteinExistence type="predicted"/>
<dbReference type="OrthoDB" id="9786503at2"/>
<accession>A0A285E869</accession>
<evidence type="ECO:0000256" key="3">
    <source>
        <dbReference type="ARBA" id="ARBA00022691"/>
    </source>
</evidence>
<dbReference type="GO" id="GO:0032259">
    <property type="term" value="P:methylation"/>
    <property type="evidence" value="ECO:0007669"/>
    <property type="project" value="UniProtKB-KW"/>
</dbReference>
<dbReference type="Pfam" id="PF13649">
    <property type="entry name" value="Methyltransf_25"/>
    <property type="match status" value="1"/>
</dbReference>
<evidence type="ECO:0000313" key="6">
    <source>
        <dbReference type="Proteomes" id="UP000219514"/>
    </source>
</evidence>
<keyword evidence="2 5" id="KW-0808">Transferase</keyword>
<dbReference type="SUPFAM" id="SSF53335">
    <property type="entry name" value="S-adenosyl-L-methionine-dependent methyltransferases"/>
    <property type="match status" value="1"/>
</dbReference>
<name>A0A285E869_9ACTN</name>
<keyword evidence="1 5" id="KW-0489">Methyltransferase</keyword>
<reference evidence="5 6" key="1">
    <citation type="submission" date="2017-09" db="EMBL/GenBank/DDBJ databases">
        <authorList>
            <person name="Ehlers B."/>
            <person name="Leendertz F.H."/>
        </authorList>
    </citation>
    <scope>NUCLEOTIDE SEQUENCE [LARGE SCALE GENOMIC DNA]</scope>
    <source>
        <strain evidence="5 6">DSM 46844</strain>
    </source>
</reference>
<evidence type="ECO:0000256" key="1">
    <source>
        <dbReference type="ARBA" id="ARBA00022603"/>
    </source>
</evidence>
<organism evidence="5 6">
    <name type="scientific">Geodermatophilus sabuli</name>
    <dbReference type="NCBI Taxonomy" id="1564158"/>
    <lineage>
        <taxon>Bacteria</taxon>
        <taxon>Bacillati</taxon>
        <taxon>Actinomycetota</taxon>
        <taxon>Actinomycetes</taxon>
        <taxon>Geodermatophilales</taxon>
        <taxon>Geodermatophilaceae</taxon>
        <taxon>Geodermatophilus</taxon>
    </lineage>
</organism>
<dbReference type="RefSeq" id="WP_097205222.1">
    <property type="nucleotide sequence ID" value="NZ_JACHXB010000003.1"/>
</dbReference>
<dbReference type="Gene3D" id="3.40.50.150">
    <property type="entry name" value="Vaccinia Virus protein VP39"/>
    <property type="match status" value="1"/>
</dbReference>
<dbReference type="PANTHER" id="PTHR43464">
    <property type="entry name" value="METHYLTRANSFERASE"/>
    <property type="match status" value="1"/>
</dbReference>